<comment type="cofactor">
    <cofactor evidence="3">
        <name>Zn(2+)</name>
        <dbReference type="ChEBI" id="CHEBI:29105"/>
    </cofactor>
    <text evidence="3">Binds 1 zinc ion per subunit.</text>
</comment>
<feature type="domain" description="Superoxide dismutase copper/zinc binding" evidence="5">
    <location>
        <begin position="81"/>
        <end position="193"/>
    </location>
</feature>
<dbReference type="InterPro" id="IPR036423">
    <property type="entry name" value="SOD-like_Cu/Zn_dom_sf"/>
</dbReference>
<evidence type="ECO:0000256" key="3">
    <source>
        <dbReference type="RuleBase" id="RU000393"/>
    </source>
</evidence>
<dbReference type="GO" id="GO:0046872">
    <property type="term" value="F:metal ion binding"/>
    <property type="evidence" value="ECO:0007669"/>
    <property type="project" value="UniProtKB-KW"/>
</dbReference>
<keyword evidence="3" id="KW-0862">Zinc</keyword>
<keyword evidence="7" id="KW-1185">Reference proteome</keyword>
<dbReference type="InterPro" id="IPR018152">
    <property type="entry name" value="SOD_Cu/Zn_BS"/>
</dbReference>
<evidence type="ECO:0000259" key="5">
    <source>
        <dbReference type="Pfam" id="PF00080"/>
    </source>
</evidence>
<protein>
    <recommendedName>
        <fullName evidence="3">Superoxide dismutase [Cu-Zn]</fullName>
        <ecNumber evidence="3">1.15.1.1</ecNumber>
    </recommendedName>
</protein>
<dbReference type="EC" id="1.15.1.1" evidence="3"/>
<name>A0A1I6RNH0_9ACTN</name>
<comment type="cofactor">
    <cofactor evidence="3">
        <name>Cu cation</name>
        <dbReference type="ChEBI" id="CHEBI:23378"/>
    </cofactor>
    <text evidence="3">Binds 1 copper ion per subunit.</text>
</comment>
<dbReference type="PROSITE" id="PS00332">
    <property type="entry name" value="SOD_CU_ZN_2"/>
    <property type="match status" value="1"/>
</dbReference>
<comment type="similarity">
    <text evidence="1 3">Belongs to the Cu-Zn superoxide dismutase family.</text>
</comment>
<reference evidence="7" key="1">
    <citation type="submission" date="2016-10" db="EMBL/GenBank/DDBJ databases">
        <authorList>
            <person name="Varghese N."/>
            <person name="Submissions S."/>
        </authorList>
    </citation>
    <scope>NUCLEOTIDE SEQUENCE [LARGE SCALE GENOMIC DNA]</scope>
    <source>
        <strain evidence="7">CGMCC 4.7047</strain>
    </source>
</reference>
<comment type="catalytic activity">
    <reaction evidence="3">
        <text>2 superoxide + 2 H(+) = H2O2 + O2</text>
        <dbReference type="Rhea" id="RHEA:20696"/>
        <dbReference type="ChEBI" id="CHEBI:15378"/>
        <dbReference type="ChEBI" id="CHEBI:15379"/>
        <dbReference type="ChEBI" id="CHEBI:16240"/>
        <dbReference type="ChEBI" id="CHEBI:18421"/>
        <dbReference type="EC" id="1.15.1.1"/>
    </reaction>
</comment>
<dbReference type="STRING" id="1176198.SAMN05444716_103228"/>
<evidence type="ECO:0000313" key="6">
    <source>
        <dbReference type="EMBL" id="SFS66281.1"/>
    </source>
</evidence>
<evidence type="ECO:0000313" key="7">
    <source>
        <dbReference type="Proteomes" id="UP000198873"/>
    </source>
</evidence>
<keyword evidence="3" id="KW-0560">Oxidoreductase</keyword>
<dbReference type="EMBL" id="FPAB01000003">
    <property type="protein sequence ID" value="SFS66281.1"/>
    <property type="molecule type" value="Genomic_DNA"/>
</dbReference>
<evidence type="ECO:0000256" key="4">
    <source>
        <dbReference type="SAM" id="MobiDB-lite"/>
    </source>
</evidence>
<evidence type="ECO:0000256" key="2">
    <source>
        <dbReference type="ARBA" id="ARBA00024900"/>
    </source>
</evidence>
<dbReference type="InterPro" id="IPR001424">
    <property type="entry name" value="SOD_Cu_Zn_dom"/>
</dbReference>
<dbReference type="AlphaFoldDB" id="A0A1I6RNH0"/>
<dbReference type="Pfam" id="PF00080">
    <property type="entry name" value="Sod_Cu"/>
    <property type="match status" value="1"/>
</dbReference>
<organism evidence="6 7">
    <name type="scientific">Streptomyces harbinensis</name>
    <dbReference type="NCBI Taxonomy" id="1176198"/>
    <lineage>
        <taxon>Bacteria</taxon>
        <taxon>Bacillati</taxon>
        <taxon>Actinomycetota</taxon>
        <taxon>Actinomycetes</taxon>
        <taxon>Kitasatosporales</taxon>
        <taxon>Streptomycetaceae</taxon>
        <taxon>Streptomyces</taxon>
    </lineage>
</organism>
<comment type="function">
    <text evidence="2">Destroys radicals which are normally produced within the cells and which are toxic to biological systems. May play a role in favoring mycobacterial survival in phagocytes.</text>
</comment>
<sequence>MGVRNTGNGAGRGRFGRRAAARVLAPAMAVVLAGTGVAHALGGVESAHWLRAWGYAVPPGHPAPGDALTYDEELVPAGARIQVVQRVSGGAMTVELEVRGVLPGHAFGAHVHQLPCGDDPADSGPHYQHDPEAEPEPANPHNEVWLDFTADSAGRGTALSRQPWVFRPGEANSLVIHEHATGHGGDAGGRVACLTVGFTD</sequence>
<keyword evidence="3" id="KW-0186">Copper</keyword>
<proteinExistence type="inferred from homology"/>
<dbReference type="SUPFAM" id="SSF49329">
    <property type="entry name" value="Cu,Zn superoxide dismutase-like"/>
    <property type="match status" value="1"/>
</dbReference>
<feature type="region of interest" description="Disordered" evidence="4">
    <location>
        <begin position="115"/>
        <end position="141"/>
    </location>
</feature>
<dbReference type="Proteomes" id="UP000198873">
    <property type="component" value="Unassembled WGS sequence"/>
</dbReference>
<accession>A0A1I6RNH0</accession>
<dbReference type="GO" id="GO:0004784">
    <property type="term" value="F:superoxide dismutase activity"/>
    <property type="evidence" value="ECO:0007669"/>
    <property type="project" value="UniProtKB-EC"/>
</dbReference>
<keyword evidence="3" id="KW-0479">Metal-binding</keyword>
<dbReference type="RefSeq" id="WP_019433072.1">
    <property type="nucleotide sequence ID" value="NZ_CP054938.1"/>
</dbReference>
<gene>
    <name evidence="6" type="ORF">SAMN05444716_103228</name>
</gene>
<evidence type="ECO:0000256" key="1">
    <source>
        <dbReference type="ARBA" id="ARBA00010457"/>
    </source>
</evidence>
<dbReference type="Gene3D" id="2.60.40.200">
    <property type="entry name" value="Superoxide dismutase, copper/zinc binding domain"/>
    <property type="match status" value="1"/>
</dbReference>